<reference evidence="1 2" key="1">
    <citation type="journal article" date="2024" name="Nat. Commun.">
        <title>Phylogenomics reveals the evolutionary origins of lichenization in chlorophyte algae.</title>
        <authorList>
            <person name="Puginier C."/>
            <person name="Libourel C."/>
            <person name="Otte J."/>
            <person name="Skaloud P."/>
            <person name="Haon M."/>
            <person name="Grisel S."/>
            <person name="Petersen M."/>
            <person name="Berrin J.G."/>
            <person name="Delaux P.M."/>
            <person name="Dal Grande F."/>
            <person name="Keller J."/>
        </authorList>
    </citation>
    <scope>NUCLEOTIDE SEQUENCE [LARGE SCALE GENOMIC DNA]</scope>
    <source>
        <strain evidence="1 2">SAG 2145</strain>
    </source>
</reference>
<organism evidence="1 2">
    <name type="scientific">Apatococcus lobatus</name>
    <dbReference type="NCBI Taxonomy" id="904363"/>
    <lineage>
        <taxon>Eukaryota</taxon>
        <taxon>Viridiplantae</taxon>
        <taxon>Chlorophyta</taxon>
        <taxon>core chlorophytes</taxon>
        <taxon>Trebouxiophyceae</taxon>
        <taxon>Chlorellales</taxon>
        <taxon>Chlorellaceae</taxon>
        <taxon>Apatococcus</taxon>
    </lineage>
</organism>
<dbReference type="EMBL" id="JALJOS010000038">
    <property type="protein sequence ID" value="KAK9821360.1"/>
    <property type="molecule type" value="Genomic_DNA"/>
</dbReference>
<dbReference type="Proteomes" id="UP001438707">
    <property type="component" value="Unassembled WGS sequence"/>
</dbReference>
<gene>
    <name evidence="1" type="ORF">WJX74_003258</name>
</gene>
<evidence type="ECO:0000313" key="1">
    <source>
        <dbReference type="EMBL" id="KAK9821360.1"/>
    </source>
</evidence>
<comment type="caution">
    <text evidence="1">The sequence shown here is derived from an EMBL/GenBank/DDBJ whole genome shotgun (WGS) entry which is preliminary data.</text>
</comment>
<dbReference type="AlphaFoldDB" id="A0AAW1QJ84"/>
<sequence>MAAIPGDLLLAGHLQLNKNRYSSLAWQKAACICVDGQAFATICFFLVGLCDIGLRMLACICLATLSRELQRSVLCEIASEALQMLLMGLLLNAAWRIVR</sequence>
<name>A0AAW1QJ84_9CHLO</name>
<evidence type="ECO:0000313" key="2">
    <source>
        <dbReference type="Proteomes" id="UP001438707"/>
    </source>
</evidence>
<protein>
    <submittedName>
        <fullName evidence="1">Uncharacterized protein</fullName>
    </submittedName>
</protein>
<keyword evidence="2" id="KW-1185">Reference proteome</keyword>
<accession>A0AAW1QJ84</accession>
<proteinExistence type="predicted"/>